<dbReference type="Gene3D" id="3.40.50.620">
    <property type="entry name" value="HUPs"/>
    <property type="match status" value="2"/>
</dbReference>
<evidence type="ECO:0000256" key="1">
    <source>
        <dbReference type="ARBA" id="ARBA00008791"/>
    </source>
</evidence>
<proteinExistence type="inferred from homology"/>
<feature type="domain" description="UspA" evidence="2">
    <location>
        <begin position="156"/>
        <end position="289"/>
    </location>
</feature>
<dbReference type="InterPro" id="IPR014729">
    <property type="entry name" value="Rossmann-like_a/b/a_fold"/>
</dbReference>
<dbReference type="SUPFAM" id="SSF52402">
    <property type="entry name" value="Adenine nucleotide alpha hydrolases-like"/>
    <property type="match status" value="2"/>
</dbReference>
<dbReference type="PANTHER" id="PTHR46268">
    <property type="entry name" value="STRESS RESPONSE PROTEIN NHAX"/>
    <property type="match status" value="1"/>
</dbReference>
<sequence length="293" mass="31009">MSAIRQVVLATDLGPAAAALAHRLGSMAGRCVPQGVQLVHVLDSRALRTAVDWGLGEPTALRARIEDEASAGLDRLRAKLRLPAGVAFQSAVLEGSPGARIVEYCRKPGIDLLIAGSGNRLWRQALIGSTARRLVREIDCALWLAREHEDAAQQIDRAVLAVDFGDSGGRALEMARRCWPDVALEAVHVIDQNLLSSAASLTQVEETAAADAAREVASERLSDWLRKQGSDGIEARILIGHPVRSLLEEVAAGGAQALVLGRGDRADGAAHLGGTAEALTLQAECDLLIAGRR</sequence>
<evidence type="ECO:0000313" key="4">
    <source>
        <dbReference type="Proteomes" id="UP001431449"/>
    </source>
</evidence>
<protein>
    <submittedName>
        <fullName evidence="3">Universal stress protein</fullName>
    </submittedName>
</protein>
<feature type="domain" description="UspA" evidence="2">
    <location>
        <begin position="5"/>
        <end position="145"/>
    </location>
</feature>
<accession>A0ABT0GL00</accession>
<dbReference type="InterPro" id="IPR006016">
    <property type="entry name" value="UspA"/>
</dbReference>
<dbReference type="CDD" id="cd00293">
    <property type="entry name" value="USP-like"/>
    <property type="match status" value="2"/>
</dbReference>
<dbReference type="PANTHER" id="PTHR46268:SF6">
    <property type="entry name" value="UNIVERSAL STRESS PROTEIN UP12"/>
    <property type="match status" value="1"/>
</dbReference>
<evidence type="ECO:0000313" key="3">
    <source>
        <dbReference type="EMBL" id="MCK7595221.1"/>
    </source>
</evidence>
<name>A0ABT0GL00_9GAMM</name>
<dbReference type="RefSeq" id="WP_248211024.1">
    <property type="nucleotide sequence ID" value="NZ_JALNMH010000015.1"/>
</dbReference>
<reference evidence="3" key="1">
    <citation type="submission" date="2022-04" db="EMBL/GenBank/DDBJ databases">
        <title>Lysobacter sp. CAU 1642 isolated from sea sand.</title>
        <authorList>
            <person name="Kim W."/>
        </authorList>
    </citation>
    <scope>NUCLEOTIDE SEQUENCE</scope>
    <source>
        <strain evidence="3">CAU 1642</strain>
    </source>
</reference>
<dbReference type="EMBL" id="JALNMH010000015">
    <property type="protein sequence ID" value="MCK7595221.1"/>
    <property type="molecule type" value="Genomic_DNA"/>
</dbReference>
<gene>
    <name evidence="3" type="ORF">M0G41_16295</name>
</gene>
<dbReference type="Proteomes" id="UP001431449">
    <property type="component" value="Unassembled WGS sequence"/>
</dbReference>
<comment type="similarity">
    <text evidence="1">Belongs to the universal stress protein A family.</text>
</comment>
<evidence type="ECO:0000259" key="2">
    <source>
        <dbReference type="Pfam" id="PF00582"/>
    </source>
</evidence>
<comment type="caution">
    <text evidence="3">The sequence shown here is derived from an EMBL/GenBank/DDBJ whole genome shotgun (WGS) entry which is preliminary data.</text>
</comment>
<organism evidence="3 4">
    <name type="scientific">Pseudomarimonas salicorniae</name>
    <dbReference type="NCBI Taxonomy" id="2933270"/>
    <lineage>
        <taxon>Bacteria</taxon>
        <taxon>Pseudomonadati</taxon>
        <taxon>Pseudomonadota</taxon>
        <taxon>Gammaproteobacteria</taxon>
        <taxon>Lysobacterales</taxon>
        <taxon>Lysobacteraceae</taxon>
        <taxon>Pseudomarimonas</taxon>
    </lineage>
</organism>
<dbReference type="Pfam" id="PF00582">
    <property type="entry name" value="Usp"/>
    <property type="match status" value="2"/>
</dbReference>
<keyword evidence="4" id="KW-1185">Reference proteome</keyword>